<evidence type="ECO:0000256" key="1">
    <source>
        <dbReference type="SAM" id="MobiDB-lite"/>
    </source>
</evidence>
<dbReference type="GeneID" id="35592340"/>
<accession>A0A2I8VIV4</accession>
<dbReference type="RefSeq" id="WP_103425556.1">
    <property type="nucleotide sequence ID" value="NZ_CP026309.1"/>
</dbReference>
<protein>
    <submittedName>
        <fullName evidence="2">Uncharacterized protein</fullName>
    </submittedName>
</protein>
<dbReference type="Proteomes" id="UP000236584">
    <property type="component" value="Chromosome"/>
</dbReference>
<dbReference type="AlphaFoldDB" id="A0A2I8VIV4"/>
<reference evidence="2 3" key="1">
    <citation type="submission" date="2018-01" db="EMBL/GenBank/DDBJ databases">
        <title>Complete genome sequence of Salinigranum rubrum GX10T, an extremely halophilic archaeon isolated from a marine solar saltern.</title>
        <authorList>
            <person name="Han S."/>
        </authorList>
    </citation>
    <scope>NUCLEOTIDE SEQUENCE [LARGE SCALE GENOMIC DNA]</scope>
    <source>
        <strain evidence="2 3">GX10</strain>
    </source>
</reference>
<dbReference type="EMBL" id="CP026309">
    <property type="protein sequence ID" value="AUV81867.1"/>
    <property type="molecule type" value="Genomic_DNA"/>
</dbReference>
<feature type="compositionally biased region" description="Acidic residues" evidence="1">
    <location>
        <begin position="179"/>
        <end position="188"/>
    </location>
</feature>
<sequence>MVRGNVTLETDPGRIKALPDVAEQILRVYWWLRKTVFTHEKSENPYLVVEMTKGEAQEFFGGRHFEPGWEMSYSFRGEILNLRRVEWAHVPEYPDLPWWQVHIRGYRHDDPPGLELTAHFEAEPAEHPKEHLDHLGIDVPRGNAVMQRILDEAGIAYTTSPDWPDEPPVVPDETSWASDAEEDTDTGADTDPGGAEGVDVEVE</sequence>
<name>A0A2I8VIV4_9EURY</name>
<evidence type="ECO:0000313" key="2">
    <source>
        <dbReference type="EMBL" id="AUV81867.1"/>
    </source>
</evidence>
<feature type="region of interest" description="Disordered" evidence="1">
    <location>
        <begin position="158"/>
        <end position="203"/>
    </location>
</feature>
<proteinExistence type="predicted"/>
<gene>
    <name evidence="2" type="ORF">C2R22_09575</name>
</gene>
<keyword evidence="3" id="KW-1185">Reference proteome</keyword>
<organism evidence="2 3">
    <name type="scientific">Salinigranum rubrum</name>
    <dbReference type="NCBI Taxonomy" id="755307"/>
    <lineage>
        <taxon>Archaea</taxon>
        <taxon>Methanobacteriati</taxon>
        <taxon>Methanobacteriota</taxon>
        <taxon>Stenosarchaea group</taxon>
        <taxon>Halobacteria</taxon>
        <taxon>Halobacteriales</taxon>
        <taxon>Haloferacaceae</taxon>
        <taxon>Salinigranum</taxon>
    </lineage>
</organism>
<evidence type="ECO:0000313" key="3">
    <source>
        <dbReference type="Proteomes" id="UP000236584"/>
    </source>
</evidence>
<dbReference type="KEGG" id="srub:C2R22_09575"/>
<dbReference type="OrthoDB" id="269607at2157"/>